<name>A0A9Q1INC2_SYNKA</name>
<dbReference type="AlphaFoldDB" id="A0A9Q1INC2"/>
<evidence type="ECO:0000313" key="1">
    <source>
        <dbReference type="EMBL" id="KAJ8346274.1"/>
    </source>
</evidence>
<evidence type="ECO:0000313" key="2">
    <source>
        <dbReference type="Proteomes" id="UP001152622"/>
    </source>
</evidence>
<sequence length="137" mass="14153">MQFGGDVQSGSEFINFYCAGSFAKVTTIPVEIRAEVNGNGGPFVGRLLSRRTAPASIAKVLPAAHLLGVDNAVVVFPTPEPAFASCASFQLGSAPHPSAGATSGCNELVETGFVTTSLPLATAPARWLQAEVEHKPV</sequence>
<accession>A0A9Q1INC2</accession>
<comment type="caution">
    <text evidence="1">The sequence shown here is derived from an EMBL/GenBank/DDBJ whole genome shotgun (WGS) entry which is preliminary data.</text>
</comment>
<dbReference type="Proteomes" id="UP001152622">
    <property type="component" value="Chromosome 12"/>
</dbReference>
<protein>
    <submittedName>
        <fullName evidence="1">Uncharacterized protein</fullName>
    </submittedName>
</protein>
<gene>
    <name evidence="1" type="ORF">SKAU_G00304670</name>
</gene>
<keyword evidence="2" id="KW-1185">Reference proteome</keyword>
<dbReference type="EMBL" id="JAINUF010000012">
    <property type="protein sequence ID" value="KAJ8346274.1"/>
    <property type="molecule type" value="Genomic_DNA"/>
</dbReference>
<reference evidence="1" key="1">
    <citation type="journal article" date="2023" name="Science">
        <title>Genome structures resolve the early diversification of teleost fishes.</title>
        <authorList>
            <person name="Parey E."/>
            <person name="Louis A."/>
            <person name="Montfort J."/>
            <person name="Bouchez O."/>
            <person name="Roques C."/>
            <person name="Iampietro C."/>
            <person name="Lluch J."/>
            <person name="Castinel A."/>
            <person name="Donnadieu C."/>
            <person name="Desvignes T."/>
            <person name="Floi Bucao C."/>
            <person name="Jouanno E."/>
            <person name="Wen M."/>
            <person name="Mejri S."/>
            <person name="Dirks R."/>
            <person name="Jansen H."/>
            <person name="Henkel C."/>
            <person name="Chen W.J."/>
            <person name="Zahm M."/>
            <person name="Cabau C."/>
            <person name="Klopp C."/>
            <person name="Thompson A.W."/>
            <person name="Robinson-Rechavi M."/>
            <person name="Braasch I."/>
            <person name="Lecointre G."/>
            <person name="Bobe J."/>
            <person name="Postlethwait J.H."/>
            <person name="Berthelot C."/>
            <person name="Roest Crollius H."/>
            <person name="Guiguen Y."/>
        </authorList>
    </citation>
    <scope>NUCLEOTIDE SEQUENCE</scope>
    <source>
        <strain evidence="1">WJC10195</strain>
    </source>
</reference>
<organism evidence="1 2">
    <name type="scientific">Synaphobranchus kaupii</name>
    <name type="common">Kaup's arrowtooth eel</name>
    <dbReference type="NCBI Taxonomy" id="118154"/>
    <lineage>
        <taxon>Eukaryota</taxon>
        <taxon>Metazoa</taxon>
        <taxon>Chordata</taxon>
        <taxon>Craniata</taxon>
        <taxon>Vertebrata</taxon>
        <taxon>Euteleostomi</taxon>
        <taxon>Actinopterygii</taxon>
        <taxon>Neopterygii</taxon>
        <taxon>Teleostei</taxon>
        <taxon>Anguilliformes</taxon>
        <taxon>Synaphobranchidae</taxon>
        <taxon>Synaphobranchus</taxon>
    </lineage>
</organism>
<proteinExistence type="predicted"/>